<dbReference type="KEGG" id="rpb:RPB_2870"/>
<reference evidence="14 15" key="1">
    <citation type="submission" date="2006-01" db="EMBL/GenBank/DDBJ databases">
        <title>Complete sequence of Rhodopseudomonas palustris HaA2.</title>
        <authorList>
            <consortium name="US DOE Joint Genome Institute"/>
            <person name="Copeland A."/>
            <person name="Lucas S."/>
            <person name="Lapidus A."/>
            <person name="Barry K."/>
            <person name="Detter J.C."/>
            <person name="Glavina T."/>
            <person name="Hammon N."/>
            <person name="Israni S."/>
            <person name="Pitluck S."/>
            <person name="Chain P."/>
            <person name="Malfatti S."/>
            <person name="Shin M."/>
            <person name="Vergez L."/>
            <person name="Schmutz J."/>
            <person name="Larimer F."/>
            <person name="Land M."/>
            <person name="Hauser L."/>
            <person name="Pelletier D.A."/>
            <person name="Kyrpides N."/>
            <person name="Anderson I."/>
            <person name="Oda Y."/>
            <person name="Harwood C.S."/>
            <person name="Richardson P."/>
        </authorList>
    </citation>
    <scope>NUCLEOTIDE SEQUENCE [LARGE SCALE GENOMIC DNA]</scope>
    <source>
        <strain evidence="14 15">HaA2</strain>
    </source>
</reference>
<gene>
    <name evidence="13" type="primary">queA</name>
    <name evidence="14" type="ordered locus">RPB_2870</name>
</gene>
<protein>
    <recommendedName>
        <fullName evidence="11 13">S-adenosylmethionine:tRNA ribosyltransferase-isomerase</fullName>
        <ecNumber evidence="10 13">2.4.99.17</ecNumber>
    </recommendedName>
    <alternativeName>
        <fullName evidence="12 13">Queuosine biosynthesis protein QueA</fullName>
    </alternativeName>
</protein>
<dbReference type="UniPathway" id="UPA00392"/>
<dbReference type="NCBIfam" id="TIGR00113">
    <property type="entry name" value="queA"/>
    <property type="match status" value="1"/>
</dbReference>
<keyword evidence="6 13" id="KW-0949">S-adenosyl-L-methionine</keyword>
<dbReference type="PANTHER" id="PTHR30307:SF0">
    <property type="entry name" value="S-ADENOSYLMETHIONINE:TRNA RIBOSYLTRANSFERASE-ISOMERASE"/>
    <property type="match status" value="1"/>
</dbReference>
<evidence type="ECO:0000256" key="8">
    <source>
        <dbReference type="ARBA" id="ARBA00052751"/>
    </source>
</evidence>
<evidence type="ECO:0000256" key="5">
    <source>
        <dbReference type="ARBA" id="ARBA00022679"/>
    </source>
</evidence>
<evidence type="ECO:0000313" key="15">
    <source>
        <dbReference type="Proteomes" id="UP000008809"/>
    </source>
</evidence>
<evidence type="ECO:0000313" key="14">
    <source>
        <dbReference type="EMBL" id="ABD07572.1"/>
    </source>
</evidence>
<dbReference type="STRING" id="316058.RPB_2870"/>
<dbReference type="GO" id="GO:0005737">
    <property type="term" value="C:cytoplasm"/>
    <property type="evidence" value="ECO:0007669"/>
    <property type="project" value="UniProtKB-SubCell"/>
</dbReference>
<dbReference type="EC" id="2.4.99.17" evidence="10 13"/>
<dbReference type="SUPFAM" id="SSF111337">
    <property type="entry name" value="QueA-like"/>
    <property type="match status" value="1"/>
</dbReference>
<evidence type="ECO:0000256" key="9">
    <source>
        <dbReference type="ARBA" id="ARBA00061210"/>
    </source>
</evidence>
<dbReference type="AlphaFoldDB" id="Q2IW38"/>
<dbReference type="InterPro" id="IPR042118">
    <property type="entry name" value="QueA_dom1"/>
</dbReference>
<dbReference type="Gene3D" id="3.40.1780.10">
    <property type="entry name" value="QueA-like"/>
    <property type="match status" value="1"/>
</dbReference>
<keyword evidence="7 13" id="KW-0671">Queuosine biosynthesis</keyword>
<dbReference type="InterPro" id="IPR003699">
    <property type="entry name" value="QueA"/>
</dbReference>
<evidence type="ECO:0000256" key="7">
    <source>
        <dbReference type="ARBA" id="ARBA00022785"/>
    </source>
</evidence>
<dbReference type="HOGENOM" id="CLU_039110_1_1_5"/>
<evidence type="ECO:0000256" key="12">
    <source>
        <dbReference type="ARBA" id="ARBA00076160"/>
    </source>
</evidence>
<comment type="subcellular location">
    <subcellularLocation>
        <location evidence="1 13">Cytoplasm</location>
    </subcellularLocation>
</comment>
<dbReference type="GO" id="GO:0008616">
    <property type="term" value="P:tRNA queuosine(34) biosynthetic process"/>
    <property type="evidence" value="ECO:0007669"/>
    <property type="project" value="UniProtKB-UniRule"/>
</dbReference>
<dbReference type="InterPro" id="IPR042119">
    <property type="entry name" value="QueA_dom2"/>
</dbReference>
<evidence type="ECO:0000256" key="4">
    <source>
        <dbReference type="ARBA" id="ARBA00022490"/>
    </source>
</evidence>
<evidence type="ECO:0000256" key="10">
    <source>
        <dbReference type="ARBA" id="ARBA00066503"/>
    </source>
</evidence>
<name>Q2IW38_RHOP2</name>
<dbReference type="NCBIfam" id="NF001140">
    <property type="entry name" value="PRK00147.1"/>
    <property type="match status" value="1"/>
</dbReference>
<dbReference type="Proteomes" id="UP000008809">
    <property type="component" value="Chromosome"/>
</dbReference>
<dbReference type="PANTHER" id="PTHR30307">
    <property type="entry name" value="S-ADENOSYLMETHIONINE:TRNA RIBOSYLTRANSFERASE-ISOMERASE"/>
    <property type="match status" value="1"/>
</dbReference>
<accession>Q2IW38</accession>
<keyword evidence="4 13" id="KW-0963">Cytoplasm</keyword>
<comment type="similarity">
    <text evidence="9 13">Belongs to the QueA family.</text>
</comment>
<dbReference type="Pfam" id="PF02547">
    <property type="entry name" value="Queuosine_synth"/>
    <property type="match status" value="1"/>
</dbReference>
<evidence type="ECO:0000256" key="2">
    <source>
        <dbReference type="ARBA" id="ARBA00004691"/>
    </source>
</evidence>
<comment type="pathway">
    <text evidence="2 13">tRNA modification; tRNA-queuosine biosynthesis.</text>
</comment>
<dbReference type="HAMAP" id="MF_00113">
    <property type="entry name" value="QueA"/>
    <property type="match status" value="1"/>
</dbReference>
<keyword evidence="15" id="KW-1185">Reference proteome</keyword>
<evidence type="ECO:0000256" key="13">
    <source>
        <dbReference type="HAMAP-Rule" id="MF_00113"/>
    </source>
</evidence>
<dbReference type="FunFam" id="3.40.1780.10:FF:000001">
    <property type="entry name" value="S-adenosylmethionine:tRNA ribosyltransferase-isomerase"/>
    <property type="match status" value="1"/>
</dbReference>
<sequence>MPGLDPGIHLSKRMDRRIKSGDDGYRMRTDLFDFDLPAENIALRPMSPRDAARMLVVRPGAAPEDRVVRDLPALLQPGDQLVVNDTRVIAAQLSGRRIGRATEPKIEATLIKRLDGSRWQALVKPAKKLAEGDVVRFGHDGRVCLLGHLDATVEVKGEAGEVTLAFCFHGPALDQAIAELGATPLPPYIASKRAPDDRDAADYQTMFAANEGAVAAPTAGLHFTPELDAALAARGVTVHRVTLHVGAGTFLPVKTDDTAEHRMHAEWGTIGRDTAAALNAARAQGGRIVAVGTTSLRLLESAARDDGTIAPFADETAIFITPGYKFRAVDVLMTNFHLPRSTLFMLVSAFCGLETMQAAYRHAIETGYRFYSYGDASLLFREPT</sequence>
<dbReference type="GO" id="GO:0051075">
    <property type="term" value="F:S-adenosylmethionine:tRNA ribosyltransferase-isomerase activity"/>
    <property type="evidence" value="ECO:0007669"/>
    <property type="project" value="UniProtKB-EC"/>
</dbReference>
<evidence type="ECO:0000256" key="3">
    <source>
        <dbReference type="ARBA" id="ARBA00011245"/>
    </source>
</evidence>
<proteinExistence type="inferred from homology"/>
<evidence type="ECO:0000256" key="11">
    <source>
        <dbReference type="ARBA" id="ARBA00069325"/>
    </source>
</evidence>
<dbReference type="InterPro" id="IPR036100">
    <property type="entry name" value="QueA_sf"/>
</dbReference>
<comment type="subunit">
    <text evidence="3 13">Monomer.</text>
</comment>
<dbReference type="EMBL" id="CP000250">
    <property type="protein sequence ID" value="ABD07572.1"/>
    <property type="molecule type" value="Genomic_DNA"/>
</dbReference>
<evidence type="ECO:0000256" key="1">
    <source>
        <dbReference type="ARBA" id="ARBA00004496"/>
    </source>
</evidence>
<keyword evidence="5 13" id="KW-0808">Transferase</keyword>
<dbReference type="eggNOG" id="COG0809">
    <property type="taxonomic scope" value="Bacteria"/>
</dbReference>
<organism evidence="14 15">
    <name type="scientific">Rhodopseudomonas palustris (strain HaA2)</name>
    <dbReference type="NCBI Taxonomy" id="316058"/>
    <lineage>
        <taxon>Bacteria</taxon>
        <taxon>Pseudomonadati</taxon>
        <taxon>Pseudomonadota</taxon>
        <taxon>Alphaproteobacteria</taxon>
        <taxon>Hyphomicrobiales</taxon>
        <taxon>Nitrobacteraceae</taxon>
        <taxon>Rhodopseudomonas</taxon>
    </lineage>
</organism>
<comment type="catalytic activity">
    <reaction evidence="8 13">
        <text>7-aminomethyl-7-carbaguanosine(34) in tRNA + S-adenosyl-L-methionine = epoxyqueuosine(34) in tRNA + adenine + L-methionine + 2 H(+)</text>
        <dbReference type="Rhea" id="RHEA:32155"/>
        <dbReference type="Rhea" id="RHEA-COMP:10342"/>
        <dbReference type="Rhea" id="RHEA-COMP:18582"/>
        <dbReference type="ChEBI" id="CHEBI:15378"/>
        <dbReference type="ChEBI" id="CHEBI:16708"/>
        <dbReference type="ChEBI" id="CHEBI:57844"/>
        <dbReference type="ChEBI" id="CHEBI:59789"/>
        <dbReference type="ChEBI" id="CHEBI:82833"/>
        <dbReference type="ChEBI" id="CHEBI:194443"/>
        <dbReference type="EC" id="2.4.99.17"/>
    </reaction>
</comment>
<dbReference type="Gene3D" id="2.40.10.240">
    <property type="entry name" value="QueA-like"/>
    <property type="match status" value="1"/>
</dbReference>
<comment type="function">
    <text evidence="13">Transfers and isomerizes the ribose moiety from AdoMet to the 7-aminomethyl group of 7-deazaguanine (preQ1-tRNA) to give epoxyqueuosine (oQ-tRNA).</text>
</comment>
<evidence type="ECO:0000256" key="6">
    <source>
        <dbReference type="ARBA" id="ARBA00022691"/>
    </source>
</evidence>